<evidence type="ECO:0000313" key="2">
    <source>
        <dbReference type="Proteomes" id="UP001162793"/>
    </source>
</evidence>
<dbReference type="RefSeq" id="WP_253539791.1">
    <property type="nucleotide sequence ID" value="NZ_JAMYWC010000005.1"/>
</dbReference>
<accession>A0AA42BLW6</accession>
<dbReference type="Proteomes" id="UP001162793">
    <property type="component" value="Unassembled WGS sequence"/>
</dbReference>
<dbReference type="EMBL" id="JAMYWC010000005">
    <property type="protein sequence ID" value="MCP1174347.1"/>
    <property type="molecule type" value="Genomic_DNA"/>
</dbReference>
<dbReference type="InterPro" id="IPR010633">
    <property type="entry name" value="Phage_lambda_GpZ"/>
</dbReference>
<dbReference type="AlphaFoldDB" id="A0AA42BLW6"/>
<dbReference type="Pfam" id="PF06763">
    <property type="entry name" value="Minor_tail_Z"/>
    <property type="match status" value="1"/>
</dbReference>
<keyword evidence="2" id="KW-1185">Reference proteome</keyword>
<gene>
    <name evidence="1" type="ORF">NKG59_18445</name>
</gene>
<name>A0AA42BLW6_9RALS</name>
<protein>
    <submittedName>
        <fullName evidence="1">Phage tail protein</fullName>
    </submittedName>
</protein>
<organism evidence="1 2">
    <name type="scientific">Ralstonia chuxiongensis</name>
    <dbReference type="NCBI Taxonomy" id="2957504"/>
    <lineage>
        <taxon>Bacteria</taxon>
        <taxon>Pseudomonadati</taxon>
        <taxon>Pseudomonadota</taxon>
        <taxon>Betaproteobacteria</taxon>
        <taxon>Burkholderiales</taxon>
        <taxon>Burkholderiaceae</taxon>
        <taxon>Ralstonia</taxon>
    </lineage>
</organism>
<evidence type="ECO:0000313" key="1">
    <source>
        <dbReference type="EMBL" id="MCP1174347.1"/>
    </source>
</evidence>
<sequence length="180" mass="20421">MSVTLKAELDIAAALAPLNRLGKDAMRNAWRRALKKSANWVNGQTAKHVSAEMHIAQKLIRQRLYFFLHSADKGKVWLGLNAIEAHRLGNPRQTRRGVSVGRHRFDKAWIYRSKRGGKNDGKVYRRVGKARMPIEGVKLDWADKGEAAFRKAAAEIEARLMVLLEQEVKYEILKATGHAR</sequence>
<proteinExistence type="predicted"/>
<reference evidence="2" key="1">
    <citation type="journal article" date="2023" name="Front. Microbiol.">
        <title>Ralstonia chuxiongensis sp. nov., Ralstonia mojiangensis sp. nov., and Ralstonia soli sp. nov., isolated from tobacco fields, are three novel species in the family Burkholderiaceae.</title>
        <authorList>
            <person name="Lu C.H."/>
            <person name="Zhang Y.Y."/>
            <person name="Jiang N."/>
            <person name="Chen W."/>
            <person name="Shao X."/>
            <person name="Zhao Z.M."/>
            <person name="Lu W.L."/>
            <person name="Hu X."/>
            <person name="Xi Y.X."/>
            <person name="Zou S.Y."/>
            <person name="Wei Q.J."/>
            <person name="Lin Z.L."/>
            <person name="Gong L."/>
            <person name="Gai X.T."/>
            <person name="Zhang L.Q."/>
            <person name="Li J.Y."/>
            <person name="Jin Y."/>
            <person name="Xia Z.Y."/>
        </authorList>
    </citation>
    <scope>NUCLEOTIDE SEQUENCE [LARGE SCALE GENOMIC DNA]</scope>
    <source>
        <strain evidence="2">21YRMH01-3</strain>
    </source>
</reference>
<comment type="caution">
    <text evidence="1">The sequence shown here is derived from an EMBL/GenBank/DDBJ whole genome shotgun (WGS) entry which is preliminary data.</text>
</comment>